<proteinExistence type="predicted"/>
<dbReference type="EMBL" id="BARS01007810">
    <property type="protein sequence ID" value="GAF69613.1"/>
    <property type="molecule type" value="Genomic_DNA"/>
</dbReference>
<dbReference type="SUPFAM" id="SSF101904">
    <property type="entry name" value="GyrA/ParC C-terminal domain-like"/>
    <property type="match status" value="1"/>
</dbReference>
<reference evidence="1" key="1">
    <citation type="journal article" date="2014" name="Front. Microbiol.">
        <title>High frequency of phylogenetically diverse reductive dehalogenase-homologous genes in deep subseafloor sedimentary metagenomes.</title>
        <authorList>
            <person name="Kawai M."/>
            <person name="Futagami T."/>
            <person name="Toyoda A."/>
            <person name="Takaki Y."/>
            <person name="Nishi S."/>
            <person name="Hori S."/>
            <person name="Arai W."/>
            <person name="Tsubouchi T."/>
            <person name="Morono Y."/>
            <person name="Uchiyama I."/>
            <person name="Ito T."/>
            <person name="Fujiyama A."/>
            <person name="Inagaki F."/>
            <person name="Takami H."/>
        </authorList>
    </citation>
    <scope>NUCLEOTIDE SEQUENCE</scope>
    <source>
        <strain evidence="1">Expedition CK06-06</strain>
    </source>
</reference>
<gene>
    <name evidence="1" type="ORF">S01H1_14973</name>
</gene>
<dbReference type="InterPro" id="IPR035516">
    <property type="entry name" value="Gyrase/topoIV_suA_C"/>
</dbReference>
<dbReference type="Gene3D" id="2.120.10.90">
    <property type="entry name" value="DNA gyrase/topoisomerase IV, subunit A, C-terminal"/>
    <property type="match status" value="1"/>
</dbReference>
<dbReference type="PANTHER" id="PTHR43493">
    <property type="entry name" value="DNA GYRASE/TOPOISOMERASE SUBUNIT A"/>
    <property type="match status" value="1"/>
</dbReference>
<accession>X0RLD7</accession>
<evidence type="ECO:0008006" key="2">
    <source>
        <dbReference type="Google" id="ProtNLM"/>
    </source>
</evidence>
<dbReference type="InterPro" id="IPR006691">
    <property type="entry name" value="GyrA/parC_rep"/>
</dbReference>
<protein>
    <recommendedName>
        <fullName evidence="2">DNA gyrase subunit A</fullName>
    </recommendedName>
</protein>
<dbReference type="GO" id="GO:0005737">
    <property type="term" value="C:cytoplasm"/>
    <property type="evidence" value="ECO:0007669"/>
    <property type="project" value="TreeGrafter"/>
</dbReference>
<dbReference type="GO" id="GO:0005524">
    <property type="term" value="F:ATP binding"/>
    <property type="evidence" value="ECO:0007669"/>
    <property type="project" value="InterPro"/>
</dbReference>
<dbReference type="AlphaFoldDB" id="X0RLD7"/>
<dbReference type="GO" id="GO:0003918">
    <property type="term" value="F:DNA topoisomerase type II (double strand cut, ATP-hydrolyzing) activity"/>
    <property type="evidence" value="ECO:0007669"/>
    <property type="project" value="TreeGrafter"/>
</dbReference>
<organism evidence="1">
    <name type="scientific">marine sediment metagenome</name>
    <dbReference type="NCBI Taxonomy" id="412755"/>
    <lineage>
        <taxon>unclassified sequences</taxon>
        <taxon>metagenomes</taxon>
        <taxon>ecological metagenomes</taxon>
    </lineage>
</organism>
<dbReference type="GO" id="GO:0009330">
    <property type="term" value="C:DNA topoisomerase type II (double strand cut, ATP-hydrolyzing) complex"/>
    <property type="evidence" value="ECO:0007669"/>
    <property type="project" value="TreeGrafter"/>
</dbReference>
<feature type="non-terminal residue" evidence="1">
    <location>
        <position position="1"/>
    </location>
</feature>
<comment type="caution">
    <text evidence="1">The sequence shown here is derived from an EMBL/GenBank/DDBJ whole genome shotgun (WGS) entry which is preliminary data.</text>
</comment>
<dbReference type="Pfam" id="PF03989">
    <property type="entry name" value="DNA_gyraseA_C"/>
    <property type="match status" value="2"/>
</dbReference>
<evidence type="ECO:0000313" key="1">
    <source>
        <dbReference type="EMBL" id="GAF69613.1"/>
    </source>
</evidence>
<dbReference type="GO" id="GO:0006265">
    <property type="term" value="P:DNA topological change"/>
    <property type="evidence" value="ECO:0007669"/>
    <property type="project" value="InterPro"/>
</dbReference>
<sequence>AEENASLLTVSENGFGKKTKLEDYRTQSRAGLGLINIKTTARNGKVVAMKAVDDDDELMMITANGMIVRTGLEEVRAIGRNTSGVRLIRLKGDDKLVAMERLAKEQPDDEKSEE</sequence>
<name>X0RLD7_9ZZZZ</name>
<dbReference type="PANTHER" id="PTHR43493:SF5">
    <property type="entry name" value="DNA GYRASE SUBUNIT A, CHLOROPLASTIC_MITOCHONDRIAL"/>
    <property type="match status" value="1"/>
</dbReference>
<dbReference type="GO" id="GO:0003677">
    <property type="term" value="F:DNA binding"/>
    <property type="evidence" value="ECO:0007669"/>
    <property type="project" value="InterPro"/>
</dbReference>
<dbReference type="InterPro" id="IPR050220">
    <property type="entry name" value="Type_II_DNA_Topoisomerases"/>
</dbReference>